<organism evidence="10 11">
    <name type="scientific">Adineta steineri</name>
    <dbReference type="NCBI Taxonomy" id="433720"/>
    <lineage>
        <taxon>Eukaryota</taxon>
        <taxon>Metazoa</taxon>
        <taxon>Spiralia</taxon>
        <taxon>Gnathifera</taxon>
        <taxon>Rotifera</taxon>
        <taxon>Eurotatoria</taxon>
        <taxon>Bdelloidea</taxon>
        <taxon>Adinetida</taxon>
        <taxon>Adinetidae</taxon>
        <taxon>Adineta</taxon>
    </lineage>
</organism>
<dbReference type="Proteomes" id="UP000663845">
    <property type="component" value="Unassembled WGS sequence"/>
</dbReference>
<feature type="compositionally biased region" description="Low complexity" evidence="6">
    <location>
        <begin position="350"/>
        <end position="361"/>
    </location>
</feature>
<dbReference type="InterPro" id="IPR029021">
    <property type="entry name" value="Prot-tyrosine_phosphatase-like"/>
</dbReference>
<feature type="compositionally biased region" description="Polar residues" evidence="6">
    <location>
        <begin position="367"/>
        <end position="376"/>
    </location>
</feature>
<dbReference type="GO" id="GO:0003676">
    <property type="term" value="F:nucleic acid binding"/>
    <property type="evidence" value="ECO:0007669"/>
    <property type="project" value="UniProtKB-UniRule"/>
</dbReference>
<dbReference type="Pfam" id="PF01424">
    <property type="entry name" value="R3H"/>
    <property type="match status" value="1"/>
</dbReference>
<evidence type="ECO:0000256" key="5">
    <source>
        <dbReference type="ARBA" id="ARBA00048336"/>
    </source>
</evidence>
<dbReference type="InterPro" id="IPR020422">
    <property type="entry name" value="TYR_PHOSPHATASE_DUAL_dom"/>
</dbReference>
<evidence type="ECO:0000256" key="2">
    <source>
        <dbReference type="ARBA" id="ARBA00022801"/>
    </source>
</evidence>
<feature type="region of interest" description="Disordered" evidence="6">
    <location>
        <begin position="43"/>
        <end position="128"/>
    </location>
</feature>
<feature type="compositionally biased region" description="Pro residues" evidence="6">
    <location>
        <begin position="579"/>
        <end position="588"/>
    </location>
</feature>
<dbReference type="GO" id="GO:0007165">
    <property type="term" value="P:signal transduction"/>
    <property type="evidence" value="ECO:0007669"/>
    <property type="project" value="TreeGrafter"/>
</dbReference>
<reference evidence="10" key="1">
    <citation type="submission" date="2021-02" db="EMBL/GenBank/DDBJ databases">
        <authorList>
            <person name="Nowell W R."/>
        </authorList>
    </citation>
    <scope>NUCLEOTIDE SEQUENCE</scope>
</reference>
<dbReference type="PROSITE" id="PS51061">
    <property type="entry name" value="R3H"/>
    <property type="match status" value="1"/>
</dbReference>
<dbReference type="PROSITE" id="PS00383">
    <property type="entry name" value="TYR_PHOSPHATASE_1"/>
    <property type="match status" value="1"/>
</dbReference>
<name>A0A814V3Y8_9BILA</name>
<keyword evidence="3" id="KW-0904">Protein phosphatase</keyword>
<dbReference type="GO" id="GO:0004722">
    <property type="term" value="F:protein serine/threonine phosphatase activity"/>
    <property type="evidence" value="ECO:0007669"/>
    <property type="project" value="UniProtKB-EC"/>
</dbReference>
<evidence type="ECO:0000313" key="11">
    <source>
        <dbReference type="Proteomes" id="UP000663845"/>
    </source>
</evidence>
<evidence type="ECO:0000259" key="8">
    <source>
        <dbReference type="PROSITE" id="PS50056"/>
    </source>
</evidence>
<dbReference type="InterPro" id="IPR000387">
    <property type="entry name" value="Tyr_Pase_dom"/>
</dbReference>
<evidence type="ECO:0000313" key="10">
    <source>
        <dbReference type="EMBL" id="CAF1181620.1"/>
    </source>
</evidence>
<evidence type="ECO:0000256" key="1">
    <source>
        <dbReference type="ARBA" id="ARBA00008601"/>
    </source>
</evidence>
<dbReference type="GO" id="GO:0004725">
    <property type="term" value="F:protein tyrosine phosphatase activity"/>
    <property type="evidence" value="ECO:0007669"/>
    <property type="project" value="TreeGrafter"/>
</dbReference>
<evidence type="ECO:0000256" key="3">
    <source>
        <dbReference type="ARBA" id="ARBA00022912"/>
    </source>
</evidence>
<dbReference type="PROSITE" id="PS50056">
    <property type="entry name" value="TYR_PHOSPHATASE_2"/>
    <property type="match status" value="1"/>
</dbReference>
<dbReference type="Gene3D" id="3.30.1370.50">
    <property type="entry name" value="R3H-like domain"/>
    <property type="match status" value="1"/>
</dbReference>
<dbReference type="CDD" id="cd14498">
    <property type="entry name" value="DSP"/>
    <property type="match status" value="1"/>
</dbReference>
<feature type="compositionally biased region" description="Pro residues" evidence="6">
    <location>
        <begin position="600"/>
        <end position="609"/>
    </location>
</feature>
<comment type="catalytic activity">
    <reaction evidence="5">
        <text>O-phospho-L-threonyl-[protein] + H2O = L-threonyl-[protein] + phosphate</text>
        <dbReference type="Rhea" id="RHEA:47004"/>
        <dbReference type="Rhea" id="RHEA-COMP:11060"/>
        <dbReference type="Rhea" id="RHEA-COMP:11605"/>
        <dbReference type="ChEBI" id="CHEBI:15377"/>
        <dbReference type="ChEBI" id="CHEBI:30013"/>
        <dbReference type="ChEBI" id="CHEBI:43474"/>
        <dbReference type="ChEBI" id="CHEBI:61977"/>
        <dbReference type="EC" id="3.1.3.16"/>
    </reaction>
</comment>
<feature type="region of interest" description="Disordered" evidence="6">
    <location>
        <begin position="346"/>
        <end position="376"/>
    </location>
</feature>
<feature type="compositionally biased region" description="Low complexity" evidence="6">
    <location>
        <begin position="484"/>
        <end position="502"/>
    </location>
</feature>
<dbReference type="InterPro" id="IPR001374">
    <property type="entry name" value="R3H_dom"/>
</dbReference>
<dbReference type="PANTHER" id="PTHR45948:SF2">
    <property type="entry name" value="DUAL SPECIFICITY PROTEIN PHOSPHATASE"/>
    <property type="match status" value="1"/>
</dbReference>
<dbReference type="InterPro" id="IPR036867">
    <property type="entry name" value="R3H_dom_sf"/>
</dbReference>
<evidence type="ECO:0000256" key="4">
    <source>
        <dbReference type="ARBA" id="ARBA00047761"/>
    </source>
</evidence>
<comment type="caution">
    <text evidence="10">The sequence shown here is derived from an EMBL/GenBank/DDBJ whole genome shotgun (WGS) entry which is preliminary data.</text>
</comment>
<feature type="compositionally biased region" description="Low complexity" evidence="6">
    <location>
        <begin position="77"/>
        <end position="126"/>
    </location>
</feature>
<evidence type="ECO:0000256" key="6">
    <source>
        <dbReference type="SAM" id="MobiDB-lite"/>
    </source>
</evidence>
<dbReference type="PANTHER" id="PTHR45948">
    <property type="entry name" value="DUAL SPECIFICITY PROTEIN PHOSPHATASE DDB_G0269404-RELATED"/>
    <property type="match status" value="1"/>
</dbReference>
<dbReference type="SUPFAM" id="SSF52799">
    <property type="entry name" value="(Phosphotyrosine protein) phosphatases II"/>
    <property type="match status" value="1"/>
</dbReference>
<feature type="region of interest" description="Disordered" evidence="6">
    <location>
        <begin position="482"/>
        <end position="517"/>
    </location>
</feature>
<keyword evidence="2" id="KW-0378">Hydrolase</keyword>
<dbReference type="Pfam" id="PF00782">
    <property type="entry name" value="DSPc"/>
    <property type="match status" value="1"/>
</dbReference>
<evidence type="ECO:0000259" key="7">
    <source>
        <dbReference type="PROSITE" id="PS50054"/>
    </source>
</evidence>
<feature type="region of interest" description="Disordered" evidence="6">
    <location>
        <begin position="19"/>
        <end position="38"/>
    </location>
</feature>
<sequence length="1067" mass="119327">MAEIVDSCCVPTSMAVQLTKPDKNNNTTANVDDGWENSIILPSEQCDVTEDGTDEKSESIGDSDDRRLSSGGDDDGNNNNNNTIATEITTAGSSSTSSNNETEVPINNESTINNTNTSTNNNNNPTDPYKDFSGVDTESFIATTLRNNPKDRTLLLQLETLLQQFIQDDEQISHQFQAMNSYERMIVHRVAAFFGLDHNVDKNGQAVVVTKTPNTRIPNFSFQKCIPEDESTDIISGASTTTTTENPITLTNQTEIPTRRILRRHEKNFNHDHSQRNGLHDEYINQQISSTTKTQPLSKPYSERVNNYAETRARIFNDTSESSNTAITNKNMKLNQKQHSGFIRPSYRKQQQQQQQHQNSSHQHRSYTYQHSQQTTNNHMQQYSTGKTIDIPSHMLNTSTTRTPSIYSTQQPPSANLNIAQQPIYASMIASNPGTGSLRTPTSTSFYTQSQPQIVDYDYKQQAGGAHMYNYVPMIPPSASNFIHQQQQQQTQSLHPQQPTTSATAGPNQVPSQHGAGIPLPILVHQQPTGQIQYIFPAHALQQQQQQQQPQPQTANPYPLTPDGQYVQLYRPDTLSIPSGPPTGPPPSILYRPDTLSIPSGPPTGPPPSIVDSNNSHHHQFSQNQSYHHHQISQQQPSQQQQQVPPSQSNSALQPPPFVRIYPTGQTGNVSHQFAQATYQAPPPQQQTTFVQPGTIPTQSYMIPPPQSAGGVQTYPTYDNSIPYNTYGSTTAGKSNVNNNGTSVQYATNHLSTLNLQGQHDEYQTRLINNQQTRYSHPNGSTMNNQQRNFMGRPLVQSPNGSAATPRMAVYSTSNQQYRHTRPLNISNTDKQITSIENDPKSLVSTQQQQQPPQTNSDNMSLAGPAQARAANMGGEMSLVLPHLYLGALKDRTNSTLMTKNQIKRVLCIIDVPDIIVDKEYKPTHLLNIQAADAQEQDLAQYFEKCIEFIHQARTEHENILVHCYAGISRSATVVLAYLMTIGDYDVDKAIQIVKGARGFIHPNPGFLSQLKRYQSNDVKKNWYRLTRRYQSYSFDNGDVHFVKSSLDIYWQQFEPAFIAEPVYWST</sequence>
<comment type="catalytic activity">
    <reaction evidence="4">
        <text>O-phospho-L-seryl-[protein] + H2O = L-seryl-[protein] + phosphate</text>
        <dbReference type="Rhea" id="RHEA:20629"/>
        <dbReference type="Rhea" id="RHEA-COMP:9863"/>
        <dbReference type="Rhea" id="RHEA-COMP:11604"/>
        <dbReference type="ChEBI" id="CHEBI:15377"/>
        <dbReference type="ChEBI" id="CHEBI:29999"/>
        <dbReference type="ChEBI" id="CHEBI:43474"/>
        <dbReference type="ChEBI" id="CHEBI:83421"/>
        <dbReference type="EC" id="3.1.3.16"/>
    </reaction>
</comment>
<dbReference type="SMART" id="SM00195">
    <property type="entry name" value="DSPc"/>
    <property type="match status" value="1"/>
</dbReference>
<dbReference type="SMART" id="SM00393">
    <property type="entry name" value="R3H"/>
    <property type="match status" value="1"/>
</dbReference>
<dbReference type="Gene3D" id="3.90.190.10">
    <property type="entry name" value="Protein tyrosine phosphatase superfamily"/>
    <property type="match status" value="1"/>
</dbReference>
<evidence type="ECO:0008006" key="12">
    <source>
        <dbReference type="Google" id="ProtNLM"/>
    </source>
</evidence>
<dbReference type="GO" id="GO:0005829">
    <property type="term" value="C:cytosol"/>
    <property type="evidence" value="ECO:0007669"/>
    <property type="project" value="TreeGrafter"/>
</dbReference>
<feature type="compositionally biased region" description="Polar residues" evidence="6">
    <location>
        <begin position="503"/>
        <end position="512"/>
    </location>
</feature>
<feature type="region of interest" description="Disordered" evidence="6">
    <location>
        <begin position="541"/>
        <end position="666"/>
    </location>
</feature>
<dbReference type="InterPro" id="IPR016130">
    <property type="entry name" value="Tyr_Pase_AS"/>
</dbReference>
<proteinExistence type="inferred from homology"/>
<feature type="compositionally biased region" description="Low complexity" evidence="6">
    <location>
        <begin position="542"/>
        <end position="553"/>
    </location>
</feature>
<evidence type="ECO:0000259" key="9">
    <source>
        <dbReference type="PROSITE" id="PS51061"/>
    </source>
</evidence>
<dbReference type="PROSITE" id="PS50054">
    <property type="entry name" value="TYR_PHOSPHATASE_DUAL"/>
    <property type="match status" value="1"/>
</dbReference>
<dbReference type="EMBL" id="CAJNOG010000335">
    <property type="protein sequence ID" value="CAF1181620.1"/>
    <property type="molecule type" value="Genomic_DNA"/>
</dbReference>
<dbReference type="SUPFAM" id="SSF82708">
    <property type="entry name" value="R3H domain"/>
    <property type="match status" value="1"/>
</dbReference>
<dbReference type="AlphaFoldDB" id="A0A814V3Y8"/>
<gene>
    <name evidence="10" type="ORF">JYZ213_LOCUS25815</name>
</gene>
<feature type="domain" description="R3H" evidence="9">
    <location>
        <begin position="152"/>
        <end position="215"/>
    </location>
</feature>
<feature type="domain" description="Tyrosine specific protein phosphatases" evidence="8">
    <location>
        <begin position="941"/>
        <end position="998"/>
    </location>
</feature>
<feature type="compositionally biased region" description="Low complexity" evidence="6">
    <location>
        <begin position="622"/>
        <end position="651"/>
    </location>
</feature>
<protein>
    <recommendedName>
        <fullName evidence="12">Protein-tyrosine-phosphatase</fullName>
    </recommendedName>
</protein>
<comment type="similarity">
    <text evidence="1">Belongs to the protein-tyrosine phosphatase family. Non-receptor class dual specificity subfamily.</text>
</comment>
<feature type="compositionally biased region" description="Basic and acidic residues" evidence="6">
    <location>
        <begin position="54"/>
        <end position="68"/>
    </location>
</feature>
<dbReference type="CDD" id="cd02642">
    <property type="entry name" value="R3H_encore_like"/>
    <property type="match status" value="1"/>
</dbReference>
<feature type="domain" description="Tyrosine-protein phosphatase" evidence="7">
    <location>
        <begin position="876"/>
        <end position="1020"/>
    </location>
</feature>
<feature type="region of interest" description="Disordered" evidence="6">
    <location>
        <begin position="840"/>
        <end position="862"/>
    </location>
</feature>
<dbReference type="InterPro" id="IPR000340">
    <property type="entry name" value="Dual-sp_phosphatase_cat-dom"/>
</dbReference>
<accession>A0A814V3Y8</accession>